<dbReference type="AlphaFoldDB" id="B9L409"/>
<sequence length="49" mass="5333">MLPILAGITLAEKGDARGERPRASLRRDSAHASEESSESPDRLFAEKIP</sequence>
<evidence type="ECO:0000313" key="3">
    <source>
        <dbReference type="Proteomes" id="UP000000447"/>
    </source>
</evidence>
<feature type="compositionally biased region" description="Basic and acidic residues" evidence="1">
    <location>
        <begin position="12"/>
        <end position="49"/>
    </location>
</feature>
<feature type="region of interest" description="Disordered" evidence="1">
    <location>
        <begin position="1"/>
        <end position="49"/>
    </location>
</feature>
<geneLocation type="plasmid" evidence="3">
    <name>Tros</name>
</geneLocation>
<dbReference type="EMBL" id="CP001276">
    <property type="protein sequence ID" value="ACM06561.1"/>
    <property type="molecule type" value="Genomic_DNA"/>
</dbReference>
<accession>B9L409</accession>
<keyword evidence="3" id="KW-1185">Reference proteome</keyword>
<proteinExistence type="predicted"/>
<keyword evidence="2" id="KW-0614">Plasmid</keyword>
<dbReference type="HOGENOM" id="CLU_3141713_0_0_0"/>
<dbReference type="Proteomes" id="UP000000447">
    <property type="component" value="Plasmid unnamed"/>
</dbReference>
<evidence type="ECO:0000313" key="2">
    <source>
        <dbReference type="EMBL" id="ACM06561.1"/>
    </source>
</evidence>
<reference evidence="2 3" key="1">
    <citation type="journal article" date="2009" name="PLoS ONE">
        <title>Complete genome sequence of the aerobic CO-oxidizing thermophile Thermomicrobium roseum.</title>
        <authorList>
            <person name="Wu D."/>
            <person name="Raymond J."/>
            <person name="Wu M."/>
            <person name="Chatterji S."/>
            <person name="Ren Q."/>
            <person name="Graham J.E."/>
            <person name="Bryant D.A."/>
            <person name="Robb F."/>
            <person name="Colman A."/>
            <person name="Tallon L.J."/>
            <person name="Badger J.H."/>
            <person name="Madupu R."/>
            <person name="Ward N.L."/>
            <person name="Eisen J.A."/>
        </authorList>
    </citation>
    <scope>NUCLEOTIDE SEQUENCE [LARGE SCALE GENOMIC DNA]</scope>
    <source>
        <strain evidence="3">ATCC 27502 / DSM 5159 / P-2</strain>
        <plasmid evidence="2">unnamed</plasmid>
    </source>
</reference>
<dbReference type="KEGG" id="tro:trd_A0524"/>
<gene>
    <name evidence="2" type="ordered locus">trd_A0524</name>
</gene>
<name>B9L409_THERP</name>
<protein>
    <submittedName>
        <fullName evidence="2">Uncharacterized protein</fullName>
    </submittedName>
</protein>
<evidence type="ECO:0000256" key="1">
    <source>
        <dbReference type="SAM" id="MobiDB-lite"/>
    </source>
</evidence>
<organism evidence="2 3">
    <name type="scientific">Thermomicrobium roseum (strain ATCC 27502 / DSM 5159 / P-2)</name>
    <dbReference type="NCBI Taxonomy" id="309801"/>
    <lineage>
        <taxon>Bacteria</taxon>
        <taxon>Pseudomonadati</taxon>
        <taxon>Thermomicrobiota</taxon>
        <taxon>Thermomicrobia</taxon>
        <taxon>Thermomicrobiales</taxon>
        <taxon>Thermomicrobiaceae</taxon>
        <taxon>Thermomicrobium</taxon>
    </lineage>
</organism>